<sequence length="800" mass="89239">MENPNPSPTQPTMNTVDWRSQLSLDYRKKIMTLLIKKLEQTIPFSGQRGLIELKKFAIKLEHKIFADSTSQPDYLKRVSDKMRGIEMIKMKKTAQLDTGNNSEPPCAGSQGMQQQQNQIHSQGQTIHIPQESNQSQACQQLLPQNVQNNMAPSGFQSGMPPVSCQTQNPIPNFGGQNISGISQNSTGQGMPSHIYSIQQRQMQGVQQSMNLQGSVPKMQNNAGQGNALCSMQNGTAPRPLHQNPASASQQANISSLSSQSHNGASVRQQNMNTLQSIVASSTSQQANTSSLSSQSGVNVPQQNMNPIQSNLYELRQQYLKQKQEWQMLQSQSQQRQMQSQQYYQQVKQEFPTQEFQTRLMPQAQQYYHQQVKQEFPTQEFQTHHMPQTQQHQQMNNVNDMKIRPGMGVKPGVFPQHLPAGQRHQQFRPGSQFPISSPDQRLQVASPKHSSPKVDQQRLLTSIAKTRTPLQSANSPFAVPSPSTPLAPLPMPGESEKPVPSTSTLSDAANTGHQQGTGVHAVSGPVKINTPGISALPLLADDTHDTASTPAVPSKSNSTEQPPLERLINAVQSMSPVALRAAVSDIASVVIMSDSIAESAPGYRSRAAIAAAATSGGDTTGAASDQRQPWQLRLDLDSRLRVVNRMMDLLKSYKPTRLDKLSQEELDEVMQKELDEVSQKELDKLSLEELDEVLQEELNELRLSQEELSQFEELEELSQEILNKLRRISVTFEEKIYSGATSQSDYLRKITNKMLCMERKSKQAALHLHAAKRQKIMALRNKKFNDTSNQHQLKYYQFLEE</sequence>
<dbReference type="AlphaFoldDB" id="A0A1R3K314"/>
<accession>A0A1R3K314</accession>
<gene>
    <name evidence="6" type="ORF">COLO4_11846</name>
</gene>
<keyword evidence="3" id="KW-0175">Coiled coil</keyword>
<feature type="region of interest" description="Disordered" evidence="4">
    <location>
        <begin position="279"/>
        <end position="304"/>
    </location>
</feature>
<evidence type="ECO:0000313" key="6">
    <source>
        <dbReference type="EMBL" id="OMP01461.1"/>
    </source>
</evidence>
<feature type="region of interest" description="Disordered" evidence="4">
    <location>
        <begin position="95"/>
        <end position="126"/>
    </location>
</feature>
<evidence type="ECO:0000313" key="7">
    <source>
        <dbReference type="Proteomes" id="UP000187203"/>
    </source>
</evidence>
<dbReference type="InterPro" id="IPR036529">
    <property type="entry name" value="KIX_dom_sf"/>
</dbReference>
<feature type="compositionally biased region" description="Polar residues" evidence="4">
    <location>
        <begin position="499"/>
        <end position="516"/>
    </location>
</feature>
<feature type="compositionally biased region" description="Polar residues" evidence="4">
    <location>
        <begin position="457"/>
        <end position="474"/>
    </location>
</feature>
<feature type="compositionally biased region" description="Polar residues" evidence="4">
    <location>
        <begin position="545"/>
        <end position="560"/>
    </location>
</feature>
<feature type="compositionally biased region" description="Polar residues" evidence="4">
    <location>
        <begin position="243"/>
        <end position="265"/>
    </location>
</feature>
<comment type="subcellular location">
    <subcellularLocation>
        <location evidence="1">Nucleus</location>
    </subcellularLocation>
</comment>
<feature type="compositionally biased region" description="Polar residues" evidence="4">
    <location>
        <begin position="215"/>
        <end position="235"/>
    </location>
</feature>
<dbReference type="PANTHER" id="PTHR33137:SF4">
    <property type="entry name" value="MEDIATOR OF RNA POLYMERASE II TRANSCRIPTION SUBUNIT 15A-RELATED"/>
    <property type="match status" value="1"/>
</dbReference>
<comment type="caution">
    <text evidence="6">The sequence shown here is derived from an EMBL/GenBank/DDBJ whole genome shotgun (WGS) entry which is preliminary data.</text>
</comment>
<dbReference type="Pfam" id="PF16987">
    <property type="entry name" value="KIX_2"/>
    <property type="match status" value="2"/>
</dbReference>
<dbReference type="EMBL" id="AWUE01014769">
    <property type="protein sequence ID" value="OMP01461.1"/>
    <property type="molecule type" value="Genomic_DNA"/>
</dbReference>
<feature type="compositionally biased region" description="Low complexity" evidence="4">
    <location>
        <begin position="279"/>
        <end position="295"/>
    </location>
</feature>
<dbReference type="GO" id="GO:0031490">
    <property type="term" value="F:chromatin DNA binding"/>
    <property type="evidence" value="ECO:0007669"/>
    <property type="project" value="InterPro"/>
</dbReference>
<dbReference type="Proteomes" id="UP000187203">
    <property type="component" value="Unassembled WGS sequence"/>
</dbReference>
<evidence type="ECO:0000256" key="4">
    <source>
        <dbReference type="SAM" id="MobiDB-lite"/>
    </source>
</evidence>
<feature type="domain" description="Mediator complex subunit 15 KIX" evidence="5">
    <location>
        <begin position="16"/>
        <end position="94"/>
    </location>
</feature>
<evidence type="ECO:0000259" key="5">
    <source>
        <dbReference type="Pfam" id="PF16987"/>
    </source>
</evidence>
<keyword evidence="7" id="KW-1185">Reference proteome</keyword>
<name>A0A1R3K314_9ROSI</name>
<dbReference type="PANTHER" id="PTHR33137">
    <property type="entry name" value="MEDIATOR OF RNA POLYMERASE II TRANSCRIPTION SUBUNIT 15A-RELATED"/>
    <property type="match status" value="1"/>
</dbReference>
<organism evidence="6 7">
    <name type="scientific">Corchorus olitorius</name>
    <dbReference type="NCBI Taxonomy" id="93759"/>
    <lineage>
        <taxon>Eukaryota</taxon>
        <taxon>Viridiplantae</taxon>
        <taxon>Streptophyta</taxon>
        <taxon>Embryophyta</taxon>
        <taxon>Tracheophyta</taxon>
        <taxon>Spermatophyta</taxon>
        <taxon>Magnoliopsida</taxon>
        <taxon>eudicotyledons</taxon>
        <taxon>Gunneridae</taxon>
        <taxon>Pentapetalae</taxon>
        <taxon>rosids</taxon>
        <taxon>malvids</taxon>
        <taxon>Malvales</taxon>
        <taxon>Malvaceae</taxon>
        <taxon>Grewioideae</taxon>
        <taxon>Apeibeae</taxon>
        <taxon>Corchorus</taxon>
    </lineage>
</organism>
<feature type="compositionally biased region" description="Pro residues" evidence="4">
    <location>
        <begin position="481"/>
        <end position="490"/>
    </location>
</feature>
<dbReference type="GO" id="GO:0003713">
    <property type="term" value="F:transcription coactivator activity"/>
    <property type="evidence" value="ECO:0007669"/>
    <property type="project" value="InterPro"/>
</dbReference>
<dbReference type="STRING" id="93759.A0A1R3K314"/>
<feature type="coiled-coil region" evidence="3">
    <location>
        <begin position="686"/>
        <end position="713"/>
    </location>
</feature>
<feature type="compositionally biased region" description="Low complexity" evidence="4">
    <location>
        <begin position="108"/>
        <end position="124"/>
    </location>
</feature>
<protein>
    <submittedName>
        <fullName evidence="6">Transcription cofactor</fullName>
    </submittedName>
</protein>
<feature type="compositionally biased region" description="Polar residues" evidence="4">
    <location>
        <begin position="170"/>
        <end position="189"/>
    </location>
</feature>
<feature type="region of interest" description="Disordered" evidence="4">
    <location>
        <begin position="170"/>
        <end position="191"/>
    </location>
</feature>
<dbReference type="Gene3D" id="1.10.246.20">
    <property type="entry name" value="Coactivator CBP, KIX domain"/>
    <property type="match status" value="2"/>
</dbReference>
<feature type="domain" description="Mediator complex subunit 15 KIX" evidence="5">
    <location>
        <begin position="718"/>
        <end position="764"/>
    </location>
</feature>
<dbReference type="InterPro" id="IPR036546">
    <property type="entry name" value="MED15_KIX"/>
</dbReference>
<evidence type="ECO:0000256" key="2">
    <source>
        <dbReference type="ARBA" id="ARBA00023242"/>
    </source>
</evidence>
<keyword evidence="2" id="KW-0539">Nucleus</keyword>
<dbReference type="OrthoDB" id="1912459at2759"/>
<dbReference type="GO" id="GO:0005634">
    <property type="term" value="C:nucleus"/>
    <property type="evidence" value="ECO:0007669"/>
    <property type="project" value="UniProtKB-SubCell"/>
</dbReference>
<feature type="region of interest" description="Disordered" evidence="4">
    <location>
        <begin position="215"/>
        <end position="265"/>
    </location>
</feature>
<feature type="region of interest" description="Disordered" evidence="4">
    <location>
        <begin position="422"/>
        <end position="524"/>
    </location>
</feature>
<proteinExistence type="predicted"/>
<evidence type="ECO:0000256" key="3">
    <source>
        <dbReference type="SAM" id="Coils"/>
    </source>
</evidence>
<evidence type="ECO:0000256" key="1">
    <source>
        <dbReference type="ARBA" id="ARBA00004123"/>
    </source>
</evidence>
<feature type="region of interest" description="Disordered" evidence="4">
    <location>
        <begin position="542"/>
        <end position="561"/>
    </location>
</feature>
<reference evidence="7" key="1">
    <citation type="submission" date="2013-09" db="EMBL/GenBank/DDBJ databases">
        <title>Corchorus olitorius genome sequencing.</title>
        <authorList>
            <person name="Alam M."/>
            <person name="Haque M.S."/>
            <person name="Islam M.S."/>
            <person name="Emdad E.M."/>
            <person name="Islam M.M."/>
            <person name="Ahmed B."/>
            <person name="Halim A."/>
            <person name="Hossen Q.M.M."/>
            <person name="Hossain M.Z."/>
            <person name="Ahmed R."/>
            <person name="Khan M.M."/>
            <person name="Islam R."/>
            <person name="Rashid M.M."/>
            <person name="Khan S.A."/>
            <person name="Rahman M.S."/>
            <person name="Alam M."/>
            <person name="Yahiya A.S."/>
            <person name="Khan M.S."/>
            <person name="Azam M.S."/>
            <person name="Haque T."/>
            <person name="Lashkar M.Z.H."/>
            <person name="Akhand A.I."/>
            <person name="Morshed G."/>
            <person name="Roy S."/>
            <person name="Uddin K.S."/>
            <person name="Rabeya T."/>
            <person name="Hossain A.S."/>
            <person name="Chowdhury A."/>
            <person name="Snigdha A.R."/>
            <person name="Mortoza M.S."/>
            <person name="Matin S.A."/>
            <person name="Hoque S.M.E."/>
            <person name="Islam M.K."/>
            <person name="Roy D.K."/>
            <person name="Haider R."/>
            <person name="Moosa M.M."/>
            <person name="Elias S.M."/>
            <person name="Hasan A.M."/>
            <person name="Jahan S."/>
            <person name="Shafiuddin M."/>
            <person name="Mahmood N."/>
            <person name="Shommy N.S."/>
        </authorList>
    </citation>
    <scope>NUCLEOTIDE SEQUENCE [LARGE SCALE GENOMIC DNA]</scope>
    <source>
        <strain evidence="7">cv. O-4</strain>
    </source>
</reference>
<dbReference type="InterPro" id="IPR044661">
    <property type="entry name" value="MED15a/b/c-like"/>
</dbReference>